<organism evidence="14 15">
    <name type="scientific">Microlunatus spumicola</name>
    <dbReference type="NCBI Taxonomy" id="81499"/>
    <lineage>
        <taxon>Bacteria</taxon>
        <taxon>Bacillati</taxon>
        <taxon>Actinomycetota</taxon>
        <taxon>Actinomycetes</taxon>
        <taxon>Propionibacteriales</taxon>
        <taxon>Propionibacteriaceae</taxon>
        <taxon>Microlunatus</taxon>
    </lineage>
</organism>
<evidence type="ECO:0000256" key="6">
    <source>
        <dbReference type="ARBA" id="ARBA00022692"/>
    </source>
</evidence>
<evidence type="ECO:0000256" key="4">
    <source>
        <dbReference type="ARBA" id="ARBA00022553"/>
    </source>
</evidence>
<keyword evidence="15" id="KW-1185">Reference proteome</keyword>
<evidence type="ECO:0000256" key="5">
    <source>
        <dbReference type="ARBA" id="ARBA00022679"/>
    </source>
</evidence>
<dbReference type="InterPro" id="IPR036097">
    <property type="entry name" value="HisK_dim/P_sf"/>
</dbReference>
<dbReference type="Pfam" id="PF02518">
    <property type="entry name" value="HATPase_c"/>
    <property type="match status" value="1"/>
</dbReference>
<evidence type="ECO:0000259" key="12">
    <source>
        <dbReference type="PROSITE" id="PS50109"/>
    </source>
</evidence>
<dbReference type="RefSeq" id="WP_204912522.1">
    <property type="nucleotide sequence ID" value="NZ_BAAAYR010000001.1"/>
</dbReference>
<keyword evidence="9" id="KW-0902">Two-component regulatory system</keyword>
<dbReference type="Pfam" id="PF00512">
    <property type="entry name" value="HisKA"/>
    <property type="match status" value="1"/>
</dbReference>
<dbReference type="Gene3D" id="3.30.565.10">
    <property type="entry name" value="Histidine kinase-like ATPase, C-terminal domain"/>
    <property type="match status" value="1"/>
</dbReference>
<keyword evidence="8 11" id="KW-1133">Transmembrane helix</keyword>
<dbReference type="PANTHER" id="PTHR45436:SF5">
    <property type="entry name" value="SENSOR HISTIDINE KINASE TRCS"/>
    <property type="match status" value="1"/>
</dbReference>
<feature type="domain" description="Histidine kinase" evidence="12">
    <location>
        <begin position="252"/>
        <end position="459"/>
    </location>
</feature>
<evidence type="ECO:0000259" key="13">
    <source>
        <dbReference type="PROSITE" id="PS50885"/>
    </source>
</evidence>
<dbReference type="InterPro" id="IPR005467">
    <property type="entry name" value="His_kinase_dom"/>
</dbReference>
<proteinExistence type="predicted"/>
<evidence type="ECO:0000313" key="14">
    <source>
        <dbReference type="EMBL" id="GAA3551828.1"/>
    </source>
</evidence>
<comment type="caution">
    <text evidence="14">The sequence shown here is derived from an EMBL/GenBank/DDBJ whole genome shotgun (WGS) entry which is preliminary data.</text>
</comment>
<dbReference type="Proteomes" id="UP001500767">
    <property type="component" value="Unassembled WGS sequence"/>
</dbReference>
<evidence type="ECO:0000256" key="11">
    <source>
        <dbReference type="SAM" id="Phobius"/>
    </source>
</evidence>
<keyword evidence="4" id="KW-0597">Phosphoprotein</keyword>
<name>A0ABP6WIL7_9ACTN</name>
<feature type="transmembrane region" description="Helical" evidence="11">
    <location>
        <begin position="22"/>
        <end position="45"/>
    </location>
</feature>
<comment type="catalytic activity">
    <reaction evidence="1">
        <text>ATP + protein L-histidine = ADP + protein N-phospho-L-histidine.</text>
        <dbReference type="EC" id="2.7.13.3"/>
    </reaction>
</comment>
<dbReference type="EMBL" id="BAAAYR010000001">
    <property type="protein sequence ID" value="GAA3551828.1"/>
    <property type="molecule type" value="Genomic_DNA"/>
</dbReference>
<dbReference type="PANTHER" id="PTHR45436">
    <property type="entry name" value="SENSOR HISTIDINE KINASE YKOH"/>
    <property type="match status" value="1"/>
</dbReference>
<sequence>MTNAPRRLSDVVLGARPLQRRLTFLTMLAVGLTVLVTCLTGWLALRATLYDISERGSLQMAQDLAPRAVEDLGRLGRLGPRLLGTGTTVVQAVGPDGTVLSVRGEALSLDLGRPEVAAAQEQRQTVRNTTSSDGEVYRLVTVPLGEEGYVLVVGRPLASSEEVLNVFGLVVLLVGGIGVVWAWLLGRTVAGTAFQPVRRFTEAVRHVAETEDLEPVSPESGGGDLAALTETFNLMLCRIALSRDQQRRLVADAGHELRTPLTSVRTNLELLGLDTAGRRLSDEQRGQVVAEALDRTVELSTLVSELVHLARESVPAVREPLDLSDVVEAAVGRVRDRTGVGFDLRLTPTVLVGDAGALERAVGHLLENAVTWSPPGGTVHVRLVGHRLEVADEGPGIAEADLPHVFDRFYRSEAARSTAGHGLGLALATKAFGEHGGTLAAGRAPEGGALFTVALPGSAGAPGDGTATTTRLLHVAA</sequence>
<evidence type="ECO:0000256" key="1">
    <source>
        <dbReference type="ARBA" id="ARBA00000085"/>
    </source>
</evidence>
<dbReference type="SMART" id="SM00387">
    <property type="entry name" value="HATPase_c"/>
    <property type="match status" value="1"/>
</dbReference>
<evidence type="ECO:0000256" key="9">
    <source>
        <dbReference type="ARBA" id="ARBA00023012"/>
    </source>
</evidence>
<comment type="subcellular location">
    <subcellularLocation>
        <location evidence="2">Cell membrane</location>
    </subcellularLocation>
</comment>
<dbReference type="InterPro" id="IPR036890">
    <property type="entry name" value="HATPase_C_sf"/>
</dbReference>
<keyword evidence="10 11" id="KW-0472">Membrane</keyword>
<dbReference type="PROSITE" id="PS50109">
    <property type="entry name" value="HIS_KIN"/>
    <property type="match status" value="1"/>
</dbReference>
<dbReference type="SUPFAM" id="SSF47384">
    <property type="entry name" value="Homodimeric domain of signal transducing histidine kinase"/>
    <property type="match status" value="1"/>
</dbReference>
<dbReference type="GO" id="GO:0016301">
    <property type="term" value="F:kinase activity"/>
    <property type="evidence" value="ECO:0007669"/>
    <property type="project" value="UniProtKB-KW"/>
</dbReference>
<dbReference type="CDD" id="cd00082">
    <property type="entry name" value="HisKA"/>
    <property type="match status" value="1"/>
</dbReference>
<dbReference type="CDD" id="cd00075">
    <property type="entry name" value="HATPase"/>
    <property type="match status" value="1"/>
</dbReference>
<evidence type="ECO:0000256" key="8">
    <source>
        <dbReference type="ARBA" id="ARBA00022989"/>
    </source>
</evidence>
<evidence type="ECO:0000256" key="7">
    <source>
        <dbReference type="ARBA" id="ARBA00022777"/>
    </source>
</evidence>
<dbReference type="InterPro" id="IPR003661">
    <property type="entry name" value="HisK_dim/P_dom"/>
</dbReference>
<keyword evidence="7 14" id="KW-0418">Kinase</keyword>
<keyword evidence="6 11" id="KW-0812">Transmembrane</keyword>
<dbReference type="PRINTS" id="PR00344">
    <property type="entry name" value="BCTRLSENSOR"/>
</dbReference>
<gene>
    <name evidence="14" type="ORF">GCM10022197_03470</name>
</gene>
<feature type="domain" description="HAMP" evidence="13">
    <location>
        <begin position="191"/>
        <end position="244"/>
    </location>
</feature>
<evidence type="ECO:0000256" key="3">
    <source>
        <dbReference type="ARBA" id="ARBA00012438"/>
    </source>
</evidence>
<dbReference type="InterPro" id="IPR003594">
    <property type="entry name" value="HATPase_dom"/>
</dbReference>
<dbReference type="Gene3D" id="1.10.287.130">
    <property type="match status" value="1"/>
</dbReference>
<feature type="transmembrane region" description="Helical" evidence="11">
    <location>
        <begin position="163"/>
        <end position="184"/>
    </location>
</feature>
<dbReference type="SMART" id="SM00388">
    <property type="entry name" value="HisKA"/>
    <property type="match status" value="1"/>
</dbReference>
<dbReference type="InterPro" id="IPR003660">
    <property type="entry name" value="HAMP_dom"/>
</dbReference>
<dbReference type="EC" id="2.7.13.3" evidence="3"/>
<dbReference type="InterPro" id="IPR004358">
    <property type="entry name" value="Sig_transdc_His_kin-like_C"/>
</dbReference>
<accession>A0ABP6WIL7</accession>
<evidence type="ECO:0000256" key="10">
    <source>
        <dbReference type="ARBA" id="ARBA00023136"/>
    </source>
</evidence>
<reference evidence="15" key="1">
    <citation type="journal article" date="2019" name="Int. J. Syst. Evol. Microbiol.">
        <title>The Global Catalogue of Microorganisms (GCM) 10K type strain sequencing project: providing services to taxonomists for standard genome sequencing and annotation.</title>
        <authorList>
            <consortium name="The Broad Institute Genomics Platform"/>
            <consortium name="The Broad Institute Genome Sequencing Center for Infectious Disease"/>
            <person name="Wu L."/>
            <person name="Ma J."/>
        </authorList>
    </citation>
    <scope>NUCLEOTIDE SEQUENCE [LARGE SCALE GENOMIC DNA]</scope>
    <source>
        <strain evidence="15">JCM 16540</strain>
    </source>
</reference>
<evidence type="ECO:0000256" key="2">
    <source>
        <dbReference type="ARBA" id="ARBA00004236"/>
    </source>
</evidence>
<evidence type="ECO:0000313" key="15">
    <source>
        <dbReference type="Proteomes" id="UP001500767"/>
    </source>
</evidence>
<dbReference type="SUPFAM" id="SSF55874">
    <property type="entry name" value="ATPase domain of HSP90 chaperone/DNA topoisomerase II/histidine kinase"/>
    <property type="match status" value="1"/>
</dbReference>
<dbReference type="PROSITE" id="PS50885">
    <property type="entry name" value="HAMP"/>
    <property type="match status" value="1"/>
</dbReference>
<protein>
    <recommendedName>
        <fullName evidence="3">histidine kinase</fullName>
        <ecNumber evidence="3">2.7.13.3</ecNumber>
    </recommendedName>
</protein>
<keyword evidence="5" id="KW-0808">Transferase</keyword>
<dbReference type="InterPro" id="IPR050428">
    <property type="entry name" value="TCS_sensor_his_kinase"/>
</dbReference>